<accession>A0A1V2TKQ8</accession>
<comment type="caution">
    <text evidence="3">The sequence shown here is derived from an EMBL/GenBank/DDBJ whole genome shotgun (WGS) entry which is preliminary data.</text>
</comment>
<dbReference type="AlphaFoldDB" id="A0A1V2TKQ8"/>
<evidence type="ECO:0008006" key="5">
    <source>
        <dbReference type="Google" id="ProtNLM"/>
    </source>
</evidence>
<keyword evidence="2" id="KW-0812">Transmembrane</keyword>
<dbReference type="Proteomes" id="UP000188836">
    <property type="component" value="Unassembled WGS sequence"/>
</dbReference>
<sequence>MAVGVSTYLLPRLAPRSLGVATTDGGDGGTVARMFGIRDAALAAATLSADPAVRSAGLRLGVVADVADTVAVLCGRKAGVSTGGAWLIGGAAAFFALAGIAVWPQHGADRVRAQTCGRNSSPAAPAVHTISREL</sequence>
<feature type="transmembrane region" description="Helical" evidence="2">
    <location>
        <begin position="85"/>
        <end position="103"/>
    </location>
</feature>
<dbReference type="EMBL" id="MUMY01000002">
    <property type="protein sequence ID" value="ONM50117.1"/>
    <property type="molecule type" value="Genomic_DNA"/>
</dbReference>
<dbReference type="STRING" id="1538463.B0T36_07335"/>
<keyword evidence="4" id="KW-1185">Reference proteome</keyword>
<name>A0A1V2TKQ8_9NOCA</name>
<gene>
    <name evidence="3" type="ORF">B0T46_03240</name>
</gene>
<reference evidence="3 4" key="1">
    <citation type="journal article" date="2016" name="Antonie Van Leeuwenhoek">
        <title>Nocardia donostiensis sp. nov., isolated from human respiratory specimens.</title>
        <authorList>
            <person name="Ercibengoa M."/>
            <person name="Bell M."/>
            <person name="Marimon J.M."/>
            <person name="Humrighouse B."/>
            <person name="Klenk H.P."/>
            <person name="Potter G."/>
            <person name="Perez-Trallero E."/>
        </authorList>
    </citation>
    <scope>NUCLEOTIDE SEQUENCE [LARGE SCALE GENOMIC DNA]</scope>
    <source>
        <strain evidence="3 4">X1655</strain>
    </source>
</reference>
<evidence type="ECO:0000256" key="2">
    <source>
        <dbReference type="SAM" id="Phobius"/>
    </source>
</evidence>
<evidence type="ECO:0000313" key="4">
    <source>
        <dbReference type="Proteomes" id="UP000188836"/>
    </source>
</evidence>
<keyword evidence="2" id="KW-0472">Membrane</keyword>
<keyword evidence="2" id="KW-1133">Transmembrane helix</keyword>
<feature type="region of interest" description="Disordered" evidence="1">
    <location>
        <begin position="115"/>
        <end position="134"/>
    </location>
</feature>
<evidence type="ECO:0000256" key="1">
    <source>
        <dbReference type="SAM" id="MobiDB-lite"/>
    </source>
</evidence>
<evidence type="ECO:0000313" key="3">
    <source>
        <dbReference type="EMBL" id="ONM50117.1"/>
    </source>
</evidence>
<organism evidence="3 4">
    <name type="scientific">Nocardia donostiensis</name>
    <dbReference type="NCBI Taxonomy" id="1538463"/>
    <lineage>
        <taxon>Bacteria</taxon>
        <taxon>Bacillati</taxon>
        <taxon>Actinomycetota</taxon>
        <taxon>Actinomycetes</taxon>
        <taxon>Mycobacteriales</taxon>
        <taxon>Nocardiaceae</taxon>
        <taxon>Nocardia</taxon>
    </lineage>
</organism>
<protein>
    <recommendedName>
        <fullName evidence="5">DUF4267 domain-containing protein</fullName>
    </recommendedName>
</protein>
<proteinExistence type="predicted"/>